<evidence type="ECO:0000256" key="9">
    <source>
        <dbReference type="PROSITE-ProRule" id="PRU00284"/>
    </source>
</evidence>
<dbReference type="Gene3D" id="3.30.450.20">
    <property type="entry name" value="PAS domain"/>
    <property type="match status" value="2"/>
</dbReference>
<comment type="caution">
    <text evidence="13">The sequence shown here is derived from an EMBL/GenBank/DDBJ whole genome shotgun (WGS) entry which is preliminary data.</text>
</comment>
<evidence type="ECO:0000259" key="11">
    <source>
        <dbReference type="PROSITE" id="PS50111"/>
    </source>
</evidence>
<evidence type="ECO:0000256" key="2">
    <source>
        <dbReference type="ARBA" id="ARBA00022475"/>
    </source>
</evidence>
<dbReference type="Proteomes" id="UP000294832">
    <property type="component" value="Unassembled WGS sequence"/>
</dbReference>
<evidence type="ECO:0000256" key="1">
    <source>
        <dbReference type="ARBA" id="ARBA00004651"/>
    </source>
</evidence>
<keyword evidence="14" id="KW-1185">Reference proteome</keyword>
<reference evidence="13 14" key="1">
    <citation type="submission" date="2019-03" db="EMBL/GenBank/DDBJ databases">
        <title>Freshwater and sediment microbial communities from various areas in North America, analyzing microbe dynamics in response to fracking.</title>
        <authorList>
            <person name="Lamendella R."/>
        </authorList>
    </citation>
    <scope>NUCLEOTIDE SEQUENCE [LARGE SCALE GENOMIC DNA]</scope>
    <source>
        <strain evidence="13 14">74A</strain>
    </source>
</reference>
<evidence type="ECO:0000313" key="13">
    <source>
        <dbReference type="EMBL" id="TCN90330.1"/>
    </source>
</evidence>
<dbReference type="CDD" id="cd12912">
    <property type="entry name" value="PDC2_MCP_like"/>
    <property type="match status" value="1"/>
</dbReference>
<dbReference type="AlphaFoldDB" id="A0A4R2FK63"/>
<organism evidence="13 14">
    <name type="scientific">Shewanella fodinae</name>
    <dbReference type="NCBI Taxonomy" id="552357"/>
    <lineage>
        <taxon>Bacteria</taxon>
        <taxon>Pseudomonadati</taxon>
        <taxon>Pseudomonadota</taxon>
        <taxon>Gammaproteobacteria</taxon>
        <taxon>Alteromonadales</taxon>
        <taxon>Shewanellaceae</taxon>
        <taxon>Shewanella</taxon>
    </lineage>
</organism>
<evidence type="ECO:0000256" key="10">
    <source>
        <dbReference type="SAM" id="Phobius"/>
    </source>
</evidence>
<dbReference type="SMART" id="SM00283">
    <property type="entry name" value="MA"/>
    <property type="match status" value="1"/>
</dbReference>
<evidence type="ECO:0000256" key="4">
    <source>
        <dbReference type="ARBA" id="ARBA00022692"/>
    </source>
</evidence>
<dbReference type="FunFam" id="1.10.287.950:FF:000001">
    <property type="entry name" value="Methyl-accepting chemotaxis sensory transducer"/>
    <property type="match status" value="1"/>
</dbReference>
<keyword evidence="3" id="KW-0145">Chemotaxis</keyword>
<dbReference type="Pfam" id="PF02743">
    <property type="entry name" value="dCache_1"/>
    <property type="match status" value="1"/>
</dbReference>
<keyword evidence="6 10" id="KW-0472">Membrane</keyword>
<keyword evidence="2" id="KW-1003">Cell membrane</keyword>
<dbReference type="EMBL" id="SLWF01000002">
    <property type="protein sequence ID" value="TCN90330.1"/>
    <property type="molecule type" value="Genomic_DNA"/>
</dbReference>
<feature type="transmembrane region" description="Helical" evidence="10">
    <location>
        <begin position="284"/>
        <end position="306"/>
    </location>
</feature>
<dbReference type="GO" id="GO:0006935">
    <property type="term" value="P:chemotaxis"/>
    <property type="evidence" value="ECO:0007669"/>
    <property type="project" value="UniProtKB-KW"/>
</dbReference>
<dbReference type="InterPro" id="IPR033479">
    <property type="entry name" value="dCache_1"/>
</dbReference>
<gene>
    <name evidence="13" type="ORF">EDC91_102248</name>
</gene>
<evidence type="ECO:0000313" key="14">
    <source>
        <dbReference type="Proteomes" id="UP000294832"/>
    </source>
</evidence>
<evidence type="ECO:0000256" key="6">
    <source>
        <dbReference type="ARBA" id="ARBA00023136"/>
    </source>
</evidence>
<dbReference type="Pfam" id="PF00015">
    <property type="entry name" value="MCPsignal"/>
    <property type="match status" value="1"/>
</dbReference>
<comment type="similarity">
    <text evidence="8">Belongs to the methyl-accepting chemotaxis (MCP) protein family.</text>
</comment>
<dbReference type="OrthoDB" id="2489132at2"/>
<dbReference type="Gene3D" id="1.10.287.950">
    <property type="entry name" value="Methyl-accepting chemotaxis protein"/>
    <property type="match status" value="1"/>
</dbReference>
<sequence>MLSFINNWPLRIKITLTSALLLAVMSFALIWQSMASLDQTINNTLNTDIDGFAQSVSVNLSSWMNDRVQAIEKTATTLSEHPEIAPHIILHQTKQALGFIITYLGTTDGQMLQNDPNVILQNYDPRKRSWYEGAVRNNDLFISDPYTSLTSGKFVVTIAYPVHRNNQLVGIIGGNLTLDTLTETIGKLAIPGKGYALLIDDSDQLIAHPDAKWRRKPASEFSTELSPNKIQALIQGHAIVRADINTQDSLLYAVKIPGTRWTFVMVMDRDEILAPVHQQFITQVAIGIGMLLLAIIIMVLMTRVLFRDLEQIRSNLNAIAEGNGDLTKRLPINANDEIGQLASSFNRFIAQLHGIISNLRQTATSLQQEAESSATTAHQQHQRVQKHQSELHMVATAITEMASATQEISNNAESTSHQAMDTVSLSEQGRQQVDKSQRSVSALADDLGNTGSIINELHRHSQEISSILSTIAGIADQTNLLALNAAIEAARAGEHGRGFAVVADEVRVLSKRTHDSTKEIEATIEILQQTTAQAVTAMTHAGDMASESVNDAKAASHILQQINEAVSHINDMAAQIASAAEEQASVTIEINRNTETIREVGDEMSRSSETASAAAITLKELGTDINREVNKFIL</sequence>
<dbReference type="InterPro" id="IPR029151">
    <property type="entry name" value="Sensor-like_sf"/>
</dbReference>
<feature type="domain" description="HAMP" evidence="12">
    <location>
        <begin position="303"/>
        <end position="357"/>
    </location>
</feature>
<proteinExistence type="inferred from homology"/>
<keyword evidence="4 10" id="KW-0812">Transmembrane</keyword>
<dbReference type="GO" id="GO:0005886">
    <property type="term" value="C:plasma membrane"/>
    <property type="evidence" value="ECO:0007669"/>
    <property type="project" value="UniProtKB-SubCell"/>
</dbReference>
<evidence type="ECO:0000256" key="8">
    <source>
        <dbReference type="ARBA" id="ARBA00029447"/>
    </source>
</evidence>
<dbReference type="GO" id="GO:0007165">
    <property type="term" value="P:signal transduction"/>
    <property type="evidence" value="ECO:0007669"/>
    <property type="project" value="UniProtKB-KW"/>
</dbReference>
<keyword evidence="5 10" id="KW-1133">Transmembrane helix</keyword>
<dbReference type="CDD" id="cd11386">
    <property type="entry name" value="MCP_signal"/>
    <property type="match status" value="1"/>
</dbReference>
<protein>
    <submittedName>
        <fullName evidence="13">Methyl-accepting chemotaxis sensory transducer with Cache sensor</fullName>
    </submittedName>
</protein>
<name>A0A4R2FK63_9GAMM</name>
<evidence type="ECO:0000259" key="12">
    <source>
        <dbReference type="PROSITE" id="PS50885"/>
    </source>
</evidence>
<dbReference type="SUPFAM" id="SSF58104">
    <property type="entry name" value="Methyl-accepting chemotaxis protein (MCP) signaling domain"/>
    <property type="match status" value="1"/>
</dbReference>
<evidence type="ECO:0000256" key="7">
    <source>
        <dbReference type="ARBA" id="ARBA00023224"/>
    </source>
</evidence>
<dbReference type="PANTHER" id="PTHR32089">
    <property type="entry name" value="METHYL-ACCEPTING CHEMOTAXIS PROTEIN MCPB"/>
    <property type="match status" value="1"/>
</dbReference>
<dbReference type="CDD" id="cd06225">
    <property type="entry name" value="HAMP"/>
    <property type="match status" value="1"/>
</dbReference>
<dbReference type="RefSeq" id="WP_133037745.1">
    <property type="nucleotide sequence ID" value="NZ_SLWF01000002.1"/>
</dbReference>
<dbReference type="InterPro" id="IPR003660">
    <property type="entry name" value="HAMP_dom"/>
</dbReference>
<evidence type="ECO:0000256" key="3">
    <source>
        <dbReference type="ARBA" id="ARBA00022500"/>
    </source>
</evidence>
<evidence type="ECO:0000256" key="5">
    <source>
        <dbReference type="ARBA" id="ARBA00022989"/>
    </source>
</evidence>
<dbReference type="InterPro" id="IPR004089">
    <property type="entry name" value="MCPsignal_dom"/>
</dbReference>
<dbReference type="SMART" id="SM00304">
    <property type="entry name" value="HAMP"/>
    <property type="match status" value="1"/>
</dbReference>
<feature type="domain" description="Methyl-accepting transducer" evidence="11">
    <location>
        <begin position="362"/>
        <end position="598"/>
    </location>
</feature>
<dbReference type="CDD" id="cd12913">
    <property type="entry name" value="PDC1_MCP_like"/>
    <property type="match status" value="1"/>
</dbReference>
<dbReference type="SUPFAM" id="SSF103190">
    <property type="entry name" value="Sensory domain-like"/>
    <property type="match status" value="1"/>
</dbReference>
<accession>A0A4R2FK63</accession>
<dbReference type="PANTHER" id="PTHR32089:SF117">
    <property type="entry name" value="METHYL ACCEPTING SENSORY TRANSDUCER WITH CACHE_1 SMALL MOLECULE BINDING DOMAIN"/>
    <property type="match status" value="1"/>
</dbReference>
<dbReference type="PROSITE" id="PS50885">
    <property type="entry name" value="HAMP"/>
    <property type="match status" value="1"/>
</dbReference>
<dbReference type="PROSITE" id="PS50111">
    <property type="entry name" value="CHEMOTAXIS_TRANSDUC_2"/>
    <property type="match status" value="1"/>
</dbReference>
<comment type="subcellular location">
    <subcellularLocation>
        <location evidence="1">Cell membrane</location>
        <topology evidence="1">Multi-pass membrane protein</topology>
    </subcellularLocation>
</comment>
<keyword evidence="7 9" id="KW-0807">Transducer</keyword>
<dbReference type="Pfam" id="PF00672">
    <property type="entry name" value="HAMP"/>
    <property type="match status" value="1"/>
</dbReference>